<reference evidence="2 3" key="1">
    <citation type="journal article" date="2019" name="Sci. Rep.">
        <title>A high-quality genome of Eragrostis curvula grass provides insights into Poaceae evolution and supports new strategies to enhance forage quality.</title>
        <authorList>
            <person name="Carballo J."/>
            <person name="Santos B.A.C.M."/>
            <person name="Zappacosta D."/>
            <person name="Garbus I."/>
            <person name="Selva J.P."/>
            <person name="Gallo C.A."/>
            <person name="Diaz A."/>
            <person name="Albertini E."/>
            <person name="Caccamo M."/>
            <person name="Echenique V."/>
        </authorList>
    </citation>
    <scope>NUCLEOTIDE SEQUENCE [LARGE SCALE GENOMIC DNA]</scope>
    <source>
        <strain evidence="3">cv. Victoria</strain>
        <tissue evidence="2">Leaf</tissue>
    </source>
</reference>
<feature type="compositionally biased region" description="Polar residues" evidence="1">
    <location>
        <begin position="1"/>
        <end position="13"/>
    </location>
</feature>
<dbReference type="Gramene" id="TVU26915">
    <property type="protein sequence ID" value="TVU26915"/>
    <property type="gene ID" value="EJB05_29486"/>
</dbReference>
<accession>A0A5J9UTQ4</accession>
<name>A0A5J9UTQ4_9POAL</name>
<protein>
    <submittedName>
        <fullName evidence="2">Uncharacterized protein</fullName>
    </submittedName>
</protein>
<dbReference type="Proteomes" id="UP000324897">
    <property type="component" value="Chromosome 2"/>
</dbReference>
<dbReference type="AlphaFoldDB" id="A0A5J9UTQ4"/>
<proteinExistence type="predicted"/>
<keyword evidence="3" id="KW-1185">Reference proteome</keyword>
<evidence type="ECO:0000313" key="2">
    <source>
        <dbReference type="EMBL" id="TVU26915.1"/>
    </source>
</evidence>
<feature type="non-terminal residue" evidence="2">
    <location>
        <position position="1"/>
    </location>
</feature>
<evidence type="ECO:0000313" key="3">
    <source>
        <dbReference type="Proteomes" id="UP000324897"/>
    </source>
</evidence>
<dbReference type="EMBL" id="RWGY01000013">
    <property type="protein sequence ID" value="TVU26915.1"/>
    <property type="molecule type" value="Genomic_DNA"/>
</dbReference>
<feature type="region of interest" description="Disordered" evidence="1">
    <location>
        <begin position="1"/>
        <end position="69"/>
    </location>
</feature>
<organism evidence="2 3">
    <name type="scientific">Eragrostis curvula</name>
    <name type="common">weeping love grass</name>
    <dbReference type="NCBI Taxonomy" id="38414"/>
    <lineage>
        <taxon>Eukaryota</taxon>
        <taxon>Viridiplantae</taxon>
        <taxon>Streptophyta</taxon>
        <taxon>Embryophyta</taxon>
        <taxon>Tracheophyta</taxon>
        <taxon>Spermatophyta</taxon>
        <taxon>Magnoliopsida</taxon>
        <taxon>Liliopsida</taxon>
        <taxon>Poales</taxon>
        <taxon>Poaceae</taxon>
        <taxon>PACMAD clade</taxon>
        <taxon>Chloridoideae</taxon>
        <taxon>Eragrostideae</taxon>
        <taxon>Eragrostidinae</taxon>
        <taxon>Eragrostis</taxon>
    </lineage>
</organism>
<comment type="caution">
    <text evidence="2">The sequence shown here is derived from an EMBL/GenBank/DDBJ whole genome shotgun (WGS) entry which is preliminary data.</text>
</comment>
<gene>
    <name evidence="2" type="ORF">EJB05_29486</name>
</gene>
<sequence length="92" mass="10140">MSLVTPKSPNASTPLPLISCHHQIAPRPARAPSCRRRRRRQGLSGEPPPRRHVHRRPFPDAPPRASAAQGFQAEGPYLCIMAMADSLQELVS</sequence>
<evidence type="ECO:0000256" key="1">
    <source>
        <dbReference type="SAM" id="MobiDB-lite"/>
    </source>
</evidence>